<organism evidence="1 2">
    <name type="scientific">Fasciola gigantica</name>
    <name type="common">Giant liver fluke</name>
    <dbReference type="NCBI Taxonomy" id="46835"/>
    <lineage>
        <taxon>Eukaryota</taxon>
        <taxon>Metazoa</taxon>
        <taxon>Spiralia</taxon>
        <taxon>Lophotrochozoa</taxon>
        <taxon>Platyhelminthes</taxon>
        <taxon>Trematoda</taxon>
        <taxon>Digenea</taxon>
        <taxon>Plagiorchiida</taxon>
        <taxon>Echinostomata</taxon>
        <taxon>Echinostomatoidea</taxon>
        <taxon>Fasciolidae</taxon>
        <taxon>Fasciola</taxon>
    </lineage>
</organism>
<keyword evidence="2" id="KW-1185">Reference proteome</keyword>
<dbReference type="EMBL" id="SUNJ01008063">
    <property type="protein sequence ID" value="TPP61531.1"/>
    <property type="molecule type" value="Genomic_DNA"/>
</dbReference>
<proteinExistence type="predicted"/>
<sequence>SLSEWNGQTHSKSCEEYTSALLSGNLTTSSARGKYQEKPNRRAIVVKNTVAHLPIRTLNIELVPKDLPAAAQLTDLALRVCPTGVGNTQACTFMWSLGGGQRVCMSFSELFWTVYDKRSCWFGAKASWTNSVSMRIAPKSSVNLFGPGEEQRLLQLVWIVFSEVSL</sequence>
<evidence type="ECO:0000313" key="2">
    <source>
        <dbReference type="Proteomes" id="UP000316759"/>
    </source>
</evidence>
<name>A0A504YMA1_FASGI</name>
<feature type="non-terminal residue" evidence="1">
    <location>
        <position position="1"/>
    </location>
</feature>
<dbReference type="AlphaFoldDB" id="A0A504YMA1"/>
<comment type="caution">
    <text evidence="1">The sequence shown here is derived from an EMBL/GenBank/DDBJ whole genome shotgun (WGS) entry which is preliminary data.</text>
</comment>
<evidence type="ECO:0000313" key="1">
    <source>
        <dbReference type="EMBL" id="TPP61531.1"/>
    </source>
</evidence>
<dbReference type="Proteomes" id="UP000316759">
    <property type="component" value="Unassembled WGS sequence"/>
</dbReference>
<protein>
    <submittedName>
        <fullName evidence="1">Uncharacterized protein</fullName>
    </submittedName>
</protein>
<gene>
    <name evidence="1" type="ORF">FGIG_07018</name>
</gene>
<accession>A0A504YMA1</accession>
<reference evidence="1 2" key="1">
    <citation type="submission" date="2019-04" db="EMBL/GenBank/DDBJ databases">
        <title>Annotation for the trematode Fasciola gigantica.</title>
        <authorList>
            <person name="Choi Y.-J."/>
        </authorList>
    </citation>
    <scope>NUCLEOTIDE SEQUENCE [LARGE SCALE GENOMIC DNA]</scope>
    <source>
        <strain evidence="1">Uganda_cow_1</strain>
    </source>
</reference>